<dbReference type="AlphaFoldDB" id="A0A0B8ZF98"/>
<dbReference type="InterPro" id="IPR027417">
    <property type="entry name" value="P-loop_NTPase"/>
</dbReference>
<organism evidence="2 3">
    <name type="scientific">Novosphingobium subterraneum</name>
    <dbReference type="NCBI Taxonomy" id="48936"/>
    <lineage>
        <taxon>Bacteria</taxon>
        <taxon>Pseudomonadati</taxon>
        <taxon>Pseudomonadota</taxon>
        <taxon>Alphaproteobacteria</taxon>
        <taxon>Sphingomonadales</taxon>
        <taxon>Sphingomonadaceae</taxon>
        <taxon>Novosphingobium</taxon>
    </lineage>
</organism>
<evidence type="ECO:0000313" key="3">
    <source>
        <dbReference type="Proteomes" id="UP000031338"/>
    </source>
</evidence>
<name>A0A0B8ZF98_9SPHN</name>
<comment type="caution">
    <text evidence="2">The sequence shown here is derived from an EMBL/GenBank/DDBJ whole genome shotgun (WGS) entry which is preliminary data.</text>
</comment>
<dbReference type="STRING" id="48936.NJ75_04532"/>
<feature type="coiled-coil region" evidence="1">
    <location>
        <begin position="316"/>
        <end position="375"/>
    </location>
</feature>
<dbReference type="Proteomes" id="UP000031338">
    <property type="component" value="Unassembled WGS sequence"/>
</dbReference>
<dbReference type="SUPFAM" id="SSF52540">
    <property type="entry name" value="P-loop containing nucleoside triphosphate hydrolases"/>
    <property type="match status" value="1"/>
</dbReference>
<evidence type="ECO:0000313" key="2">
    <source>
        <dbReference type="EMBL" id="KHS41710.1"/>
    </source>
</evidence>
<proteinExistence type="predicted"/>
<protein>
    <recommendedName>
        <fullName evidence="4">Rad50/SbcC-type AAA domain-containing protein</fullName>
    </recommendedName>
</protein>
<accession>A0A0B8ZF98</accession>
<evidence type="ECO:0000256" key="1">
    <source>
        <dbReference type="SAM" id="Coils"/>
    </source>
</evidence>
<dbReference type="PATRIC" id="fig|48936.3.peg.4563"/>
<gene>
    <name evidence="2" type="ORF">NJ75_04532</name>
</gene>
<keyword evidence="1" id="KW-0175">Coiled coil</keyword>
<evidence type="ECO:0008006" key="4">
    <source>
        <dbReference type="Google" id="ProtNLM"/>
    </source>
</evidence>
<dbReference type="RefSeq" id="WP_039338493.1">
    <property type="nucleotide sequence ID" value="NZ_JBNNWK010000029.1"/>
</dbReference>
<dbReference type="EMBL" id="JRVC01000035">
    <property type="protein sequence ID" value="KHS41710.1"/>
    <property type="molecule type" value="Genomic_DNA"/>
</dbReference>
<dbReference type="Gene3D" id="3.40.50.300">
    <property type="entry name" value="P-loop containing nucleotide triphosphate hydrolases"/>
    <property type="match status" value="1"/>
</dbReference>
<sequence>MSLRISHIRLRVQTTAGLYGTDASLGSKLTILYAPNTSGKSTLLHAFLYALGLEQMLSPKREIPLSYAMRDYVEDPSTGVRADVLESYVAVEIVNARGEHMTVRRNVVSQSDRKLVSVVEGPELSQGPGEYRRGDYFVLDPGAAQREAGFHRKLAGFLDWDLPMVKRYDGSDCPLYIETVFPLFFVEQKVGWTTIPGAIPTQFRIREVHKRAVEFLMDFDTHENELRRQDLELRAAAARTEWVKAVEAVKALATASGLRVVALPAAPAAIETDVRNAYLEVSTRDGWRRLPNRIAELAAELTALEEQHIPEVETVAEGAAAEADKLAAEIQMINAERATIFRARQTELIQQASTAQRLIQLEEDLKKNKDALKLQKFGSTLARELDPNQCPTCEQAIDDALLPQGTLDAVMSLEDNIQYIDAQRKAFKRIADRSVAIIRDLDLELVTTGEELRRQTSRLRALRSDLIAPSHAASASFIEERLRIEQHLIQLRDIDARFAEQINGLAEQVVRWASLQAETKQLPAERLSAADVVKIDALRGSIRRQLVRYGFNTFGAADLTVSEDTYRPEKEGFEIGFELSASDSIRLKWAYQLGLLDVAKVGDTNHPGLVVFDEPRQQEAASASVAGLIFEASRIASTGKQILIATSEDLESVRKFVANVDHKLIEFGGRIIDRIRDEA</sequence>
<reference evidence="2 3" key="1">
    <citation type="submission" date="2014-10" db="EMBL/GenBank/DDBJ databases">
        <title>Draft genome sequence of Novosphingobium subterraneum DSM 12447.</title>
        <authorList>
            <person name="Gan H.M."/>
            <person name="Gan H.Y."/>
            <person name="Savka M.A."/>
        </authorList>
    </citation>
    <scope>NUCLEOTIDE SEQUENCE [LARGE SCALE GENOMIC DNA]</scope>
    <source>
        <strain evidence="2 3">DSM 12447</strain>
    </source>
</reference>
<keyword evidence="3" id="KW-1185">Reference proteome</keyword>